<dbReference type="PANTHER" id="PTHR33209">
    <property type="entry name" value="PROTEASE 4"/>
    <property type="match status" value="1"/>
</dbReference>
<dbReference type="InterPro" id="IPR029045">
    <property type="entry name" value="ClpP/crotonase-like_dom_sf"/>
</dbReference>
<feature type="transmembrane region" description="Helical" evidence="8">
    <location>
        <begin position="12"/>
        <end position="34"/>
    </location>
</feature>
<keyword evidence="11" id="KW-1185">Reference proteome</keyword>
<sequence>MAFARKVWKLLVAIKDGLVLLFMLIFFGALYAVLSYRPLPATVNEGALLVKLDGVVVEEPAPVDPLALFFSSRAPIREHRLRDVVRAIEGAATDDRIDAVVIDMGYFLGAGQSTISRIGEAMDKVRAAKKPVLTHALFYADDGVQLASHASEIWVDPMGGAIAAGPGGSQLYYKGLIDRLAVSAHVYRVGTYKNAVEPYLLSEPSPASREATQALYSALWENWRDEVAKARPKAKVDALIGDAAGMVRANGGMAEAALASGLVDHIGTREQFADHVAEIVGEEDTDDGLPFYANTEYESWLEAEPMKHEGDAVGVITVSGAITDGESGSGSAGADTIANVLDKALNDDLAALVVRVDSPGGTVTGADRIRQAILRHKERGIPIIVSMGDLAASGGYWISTTGDTIFAEPDTITGSIGIFLVLPSFEGTLQKVGVNAAGYQTTPLSGQPDILGGVSPEMDALLQAQVDTGYERFTKLVSESRDIPLSKMETIAEGRVWDGGTARQLGLVDRFGNLDDAIAFAAKQAGLADGDWHAEYLEPEPDPLTEFFNSWAHSDAEPDAGEADMLGLIAARRDATAGRMASDLDRLLGRPRIEARCLECPVPMNARAPKGSESLWQTVAARLFD</sequence>
<feature type="domain" description="Peptidase S49" evidence="9">
    <location>
        <begin position="126"/>
        <end position="278"/>
    </location>
</feature>
<keyword evidence="8" id="KW-1133">Transmembrane helix</keyword>
<evidence type="ECO:0000313" key="11">
    <source>
        <dbReference type="Proteomes" id="UP000612349"/>
    </source>
</evidence>
<keyword evidence="6 8" id="KW-0472">Membrane</keyword>
<keyword evidence="4" id="KW-0378">Hydrolase</keyword>
<evidence type="ECO:0000256" key="1">
    <source>
        <dbReference type="ARBA" id="ARBA00004370"/>
    </source>
</evidence>
<reference evidence="10" key="2">
    <citation type="submission" date="2020-09" db="EMBL/GenBank/DDBJ databases">
        <authorList>
            <person name="Sun Q."/>
            <person name="Zhou Y."/>
        </authorList>
    </citation>
    <scope>NUCLEOTIDE SEQUENCE</scope>
    <source>
        <strain evidence="10">CGMCC 1.15360</strain>
    </source>
</reference>
<dbReference type="InterPro" id="IPR047217">
    <property type="entry name" value="S49_SppA_67K_type_N"/>
</dbReference>
<dbReference type="PIRSF" id="PIRSF001217">
    <property type="entry name" value="Protease_4_SppA"/>
    <property type="match status" value="1"/>
</dbReference>
<comment type="caution">
    <text evidence="10">The sequence shown here is derived from an EMBL/GenBank/DDBJ whole genome shotgun (WGS) entry which is preliminary data.</text>
</comment>
<organism evidence="10 11">
    <name type="scientific">Croceicoccus mobilis</name>
    <dbReference type="NCBI Taxonomy" id="1703339"/>
    <lineage>
        <taxon>Bacteria</taxon>
        <taxon>Pseudomonadati</taxon>
        <taxon>Pseudomonadota</taxon>
        <taxon>Alphaproteobacteria</taxon>
        <taxon>Sphingomonadales</taxon>
        <taxon>Erythrobacteraceae</taxon>
        <taxon>Croceicoccus</taxon>
    </lineage>
</organism>
<dbReference type="NCBIfam" id="TIGR00705">
    <property type="entry name" value="SppA_67K"/>
    <property type="match status" value="1"/>
</dbReference>
<feature type="active site" description="Nucleophile" evidence="7">
    <location>
        <position position="393"/>
    </location>
</feature>
<dbReference type="EMBL" id="BMIP01000007">
    <property type="protein sequence ID" value="GGD77714.1"/>
    <property type="molecule type" value="Genomic_DNA"/>
</dbReference>
<evidence type="ECO:0000256" key="8">
    <source>
        <dbReference type="SAM" id="Phobius"/>
    </source>
</evidence>
<dbReference type="GO" id="GO:0008236">
    <property type="term" value="F:serine-type peptidase activity"/>
    <property type="evidence" value="ECO:0007669"/>
    <property type="project" value="UniProtKB-KW"/>
</dbReference>
<reference evidence="10" key="1">
    <citation type="journal article" date="2014" name="Int. J. Syst. Evol. Microbiol.">
        <title>Complete genome sequence of Corynebacterium casei LMG S-19264T (=DSM 44701T), isolated from a smear-ripened cheese.</title>
        <authorList>
            <consortium name="US DOE Joint Genome Institute (JGI-PGF)"/>
            <person name="Walter F."/>
            <person name="Albersmeier A."/>
            <person name="Kalinowski J."/>
            <person name="Ruckert C."/>
        </authorList>
    </citation>
    <scope>NUCLEOTIDE SEQUENCE</scope>
    <source>
        <strain evidence="10">CGMCC 1.15360</strain>
    </source>
</reference>
<gene>
    <name evidence="10" type="ORF">GCM10010990_29330</name>
</gene>
<keyword evidence="8" id="KW-0812">Transmembrane</keyword>
<evidence type="ECO:0000256" key="4">
    <source>
        <dbReference type="ARBA" id="ARBA00022801"/>
    </source>
</evidence>
<dbReference type="Gene3D" id="6.20.330.10">
    <property type="match status" value="1"/>
</dbReference>
<dbReference type="RefSeq" id="WP_066768802.1">
    <property type="nucleotide sequence ID" value="NZ_BMIP01000007.1"/>
</dbReference>
<proteinExistence type="inferred from homology"/>
<dbReference type="OrthoDB" id="9764363at2"/>
<feature type="active site" description="Proton donor/acceptor" evidence="7">
    <location>
        <position position="193"/>
    </location>
</feature>
<evidence type="ECO:0000256" key="6">
    <source>
        <dbReference type="ARBA" id="ARBA00023136"/>
    </source>
</evidence>
<dbReference type="InterPro" id="IPR004634">
    <property type="entry name" value="Pept_S49_pIV"/>
</dbReference>
<keyword evidence="5" id="KW-0720">Serine protease</keyword>
<dbReference type="GO" id="GO:0006465">
    <property type="term" value="P:signal peptide processing"/>
    <property type="evidence" value="ECO:0007669"/>
    <property type="project" value="InterPro"/>
</dbReference>
<dbReference type="PANTHER" id="PTHR33209:SF1">
    <property type="entry name" value="PEPTIDASE S49 DOMAIN-CONTAINING PROTEIN"/>
    <property type="match status" value="1"/>
</dbReference>
<evidence type="ECO:0000256" key="3">
    <source>
        <dbReference type="ARBA" id="ARBA00022670"/>
    </source>
</evidence>
<evidence type="ECO:0000313" key="10">
    <source>
        <dbReference type="EMBL" id="GGD77714.1"/>
    </source>
</evidence>
<protein>
    <submittedName>
        <fullName evidence="10">Protease 4</fullName>
    </submittedName>
</protein>
<comment type="similarity">
    <text evidence="2">Belongs to the peptidase S49 family.</text>
</comment>
<dbReference type="GO" id="GO:0016020">
    <property type="term" value="C:membrane"/>
    <property type="evidence" value="ECO:0007669"/>
    <property type="project" value="UniProtKB-SubCell"/>
</dbReference>
<dbReference type="InterPro" id="IPR004635">
    <property type="entry name" value="Pept_S49_SppA"/>
</dbReference>
<evidence type="ECO:0000256" key="7">
    <source>
        <dbReference type="PIRSR" id="PIRSR001217-1"/>
    </source>
</evidence>
<dbReference type="Proteomes" id="UP000612349">
    <property type="component" value="Unassembled WGS sequence"/>
</dbReference>
<dbReference type="Gene3D" id="3.90.226.10">
    <property type="entry name" value="2-enoyl-CoA Hydratase, Chain A, domain 1"/>
    <property type="match status" value="3"/>
</dbReference>
<dbReference type="SUPFAM" id="SSF52096">
    <property type="entry name" value="ClpP/crotonase"/>
    <property type="match status" value="2"/>
</dbReference>
<dbReference type="InterPro" id="IPR002142">
    <property type="entry name" value="Peptidase_S49"/>
</dbReference>
<dbReference type="NCBIfam" id="TIGR00706">
    <property type="entry name" value="SppA_dom"/>
    <property type="match status" value="1"/>
</dbReference>
<dbReference type="CDD" id="cd07018">
    <property type="entry name" value="S49_SppA_67K_type"/>
    <property type="match status" value="1"/>
</dbReference>
<accession>A0A917DXR9</accession>
<keyword evidence="3 10" id="KW-0645">Protease</keyword>
<dbReference type="Pfam" id="PF01343">
    <property type="entry name" value="Peptidase_S49"/>
    <property type="match status" value="2"/>
</dbReference>
<dbReference type="CDD" id="cd07023">
    <property type="entry name" value="S49_Sppa_N_C"/>
    <property type="match status" value="1"/>
</dbReference>
<name>A0A917DXR9_9SPHN</name>
<dbReference type="AlphaFoldDB" id="A0A917DXR9"/>
<evidence type="ECO:0000259" key="9">
    <source>
        <dbReference type="Pfam" id="PF01343"/>
    </source>
</evidence>
<evidence type="ECO:0000256" key="2">
    <source>
        <dbReference type="ARBA" id="ARBA00008683"/>
    </source>
</evidence>
<dbReference type="InterPro" id="IPR047272">
    <property type="entry name" value="S49_SppA_C"/>
</dbReference>
<evidence type="ECO:0000256" key="5">
    <source>
        <dbReference type="ARBA" id="ARBA00022825"/>
    </source>
</evidence>
<feature type="domain" description="Peptidase S49" evidence="9">
    <location>
        <begin position="376"/>
        <end position="527"/>
    </location>
</feature>
<comment type="subcellular location">
    <subcellularLocation>
        <location evidence="1">Membrane</location>
    </subcellularLocation>
</comment>